<evidence type="ECO:0000256" key="1">
    <source>
        <dbReference type="ARBA" id="ARBA00023118"/>
    </source>
</evidence>
<dbReference type="EMBL" id="VSIX01000121">
    <property type="protein sequence ID" value="TYB30543.1"/>
    <property type="molecule type" value="Genomic_DNA"/>
</dbReference>
<accession>A0A5D0MG26</accession>
<dbReference type="Pfam" id="PF09704">
    <property type="entry name" value="Cas_Cas5d"/>
    <property type="match status" value="1"/>
</dbReference>
<keyword evidence="1" id="KW-0051">Antiviral defense</keyword>
<dbReference type="Gene3D" id="3.30.70.2660">
    <property type="match status" value="1"/>
</dbReference>
<dbReference type="GO" id="GO:0051607">
    <property type="term" value="P:defense response to virus"/>
    <property type="evidence" value="ECO:0007669"/>
    <property type="project" value="UniProtKB-KW"/>
</dbReference>
<gene>
    <name evidence="2" type="primary">cas5b</name>
    <name evidence="2" type="ORF">FXF47_08690</name>
</gene>
<dbReference type="NCBIfam" id="TIGR02592">
    <property type="entry name" value="cas_Cas5h"/>
    <property type="match status" value="1"/>
</dbReference>
<dbReference type="Proteomes" id="UP000324143">
    <property type="component" value="Unassembled WGS sequence"/>
</dbReference>
<dbReference type="NCBIfam" id="TIGR02593">
    <property type="entry name" value="CRISPR_cas5"/>
    <property type="match status" value="1"/>
</dbReference>
<dbReference type="GO" id="GO:0043571">
    <property type="term" value="P:maintenance of CRISPR repeat elements"/>
    <property type="evidence" value="ECO:0007669"/>
    <property type="project" value="InterPro"/>
</dbReference>
<dbReference type="InterPro" id="IPR013422">
    <property type="entry name" value="CRISPR-assoc_prot_Cas5_N"/>
</dbReference>
<proteinExistence type="predicted"/>
<name>A0A5D0MG26_9BACT</name>
<dbReference type="AlphaFoldDB" id="A0A5D0MG26"/>
<evidence type="ECO:0000313" key="3">
    <source>
        <dbReference type="Proteomes" id="UP000324143"/>
    </source>
</evidence>
<sequence length="246" mass="28711">MNNKFLIFKVFGDWGHFKIPYTTTSPLSFPIPPKTTVTGMLGAILGLGKNEYLKYFSKRNYKLGIIINNPVKKIRIGQNLINTKTEKTKYFGRMKADKSARTQLNIEYLKNPSYTFIIKSEYSDFYNDLKKKLSNGETVYTLYLGISECIANYDYVGEFKGNKIKNENPVYIDSVLPVNKINNKEIYNIVDDKLELNKVHLPVKFNENRELIKSNNFLIEKQGRPLQVMMTYYYEIENINKNVILY</sequence>
<reference evidence="2" key="1">
    <citation type="submission" date="2019-08" db="EMBL/GenBank/DDBJ databases">
        <title>Genomic characterization of a novel candidate phylum (ARYD3) from a high temperature, high salinity tertiary oil reservoir in north central Oklahoma, USA.</title>
        <authorList>
            <person name="Youssef N.H."/>
            <person name="Yadav A."/>
            <person name="Elshahed M.S."/>
        </authorList>
    </citation>
    <scope>NUCLEOTIDE SEQUENCE [LARGE SCALE GENOMIC DNA]</scope>
    <source>
        <strain evidence="2">ARYD3</strain>
    </source>
</reference>
<keyword evidence="3" id="KW-1185">Reference proteome</keyword>
<organism evidence="2 3">
    <name type="scientific">Candidatus Mcinerneyibacterium aminivorans</name>
    <dbReference type="NCBI Taxonomy" id="2703815"/>
    <lineage>
        <taxon>Bacteria</taxon>
        <taxon>Candidatus Macinerneyibacteriota</taxon>
        <taxon>Candidatus Mcinerneyibacteria</taxon>
        <taxon>Candidatus Mcinerneyibacteriales</taxon>
        <taxon>Candidatus Mcinerneyibacteriaceae</taxon>
        <taxon>Candidatus Mcinerneyibacterium</taxon>
    </lineage>
</organism>
<dbReference type="InterPro" id="IPR021124">
    <property type="entry name" value="CRISPR-assoc_prot_Cas5"/>
</dbReference>
<dbReference type="InterPro" id="IPR013421">
    <property type="entry name" value="CRISPR-assoc_prot_Cas5_HALMA"/>
</dbReference>
<comment type="caution">
    <text evidence="2">The sequence shown here is derived from an EMBL/GenBank/DDBJ whole genome shotgun (WGS) entry which is preliminary data.</text>
</comment>
<protein>
    <submittedName>
        <fullName evidence="2">Type I-B CRISPR-associated protein Cas5</fullName>
    </submittedName>
</protein>
<evidence type="ECO:0000313" key="2">
    <source>
        <dbReference type="EMBL" id="TYB30543.1"/>
    </source>
</evidence>